<evidence type="ECO:0000256" key="2">
    <source>
        <dbReference type="ARBA" id="ARBA00023295"/>
    </source>
</evidence>
<dbReference type="PANTHER" id="PTHR13817:SF73">
    <property type="entry name" value="FIBRONECTIN TYPE-III DOMAIN-CONTAINING PROTEIN"/>
    <property type="match status" value="1"/>
</dbReference>
<feature type="transmembrane region" description="Helical" evidence="5">
    <location>
        <begin position="904"/>
        <end position="927"/>
    </location>
</feature>
<dbReference type="Proteomes" id="UP001174208">
    <property type="component" value="Unassembled WGS sequence"/>
</dbReference>
<comment type="caution">
    <text evidence="7">The sequence shown here is derived from an EMBL/GenBank/DDBJ whole genome shotgun (WGS) entry which is preliminary data.</text>
</comment>
<keyword evidence="5" id="KW-0812">Transmembrane</keyword>
<keyword evidence="5" id="KW-0472">Membrane</keyword>
<dbReference type="EMBL" id="JAROCF010000001">
    <property type="protein sequence ID" value="MDN4613797.1"/>
    <property type="molecule type" value="Genomic_DNA"/>
</dbReference>
<dbReference type="PROSITE" id="PS50853">
    <property type="entry name" value="FN3"/>
    <property type="match status" value="2"/>
</dbReference>
<keyword evidence="2" id="KW-0326">Glycosidase</keyword>
<evidence type="ECO:0000256" key="5">
    <source>
        <dbReference type="SAM" id="Phobius"/>
    </source>
</evidence>
<gene>
    <name evidence="7" type="ORF">P5G50_04960</name>
</gene>
<evidence type="ECO:0000313" key="8">
    <source>
        <dbReference type="Proteomes" id="UP001174208"/>
    </source>
</evidence>
<feature type="domain" description="Fibronectin type-III" evidence="6">
    <location>
        <begin position="637"/>
        <end position="726"/>
    </location>
</feature>
<dbReference type="CDD" id="cd00063">
    <property type="entry name" value="FN3"/>
    <property type="match status" value="2"/>
</dbReference>
<accession>A0ABT8K9G1</accession>
<keyword evidence="8" id="KW-1185">Reference proteome</keyword>
<organism evidence="7 8">
    <name type="scientific">Leifsonia williamsii</name>
    <dbReference type="NCBI Taxonomy" id="3035919"/>
    <lineage>
        <taxon>Bacteria</taxon>
        <taxon>Bacillati</taxon>
        <taxon>Actinomycetota</taxon>
        <taxon>Actinomycetes</taxon>
        <taxon>Micrococcales</taxon>
        <taxon>Microbacteriaceae</taxon>
        <taxon>Leifsonia</taxon>
    </lineage>
</organism>
<proteinExistence type="predicted"/>
<reference evidence="7" key="1">
    <citation type="submission" date="2023-06" db="EMBL/GenBank/DDBJ databases">
        <title>MT1 and MT2 Draft Genomes of Novel Species.</title>
        <authorList>
            <person name="Venkateswaran K."/>
        </authorList>
    </citation>
    <scope>NUCLEOTIDE SEQUENCE</scope>
    <source>
        <strain evidence="7">F6_8S_P_1B</strain>
    </source>
</reference>
<dbReference type="Gene3D" id="2.60.40.10">
    <property type="entry name" value="Immunoglobulins"/>
    <property type="match status" value="2"/>
</dbReference>
<evidence type="ECO:0000313" key="7">
    <source>
        <dbReference type="EMBL" id="MDN4613797.1"/>
    </source>
</evidence>
<feature type="region of interest" description="Disordered" evidence="4">
    <location>
        <begin position="1"/>
        <end position="22"/>
    </location>
</feature>
<dbReference type="InterPro" id="IPR013783">
    <property type="entry name" value="Ig-like_fold"/>
</dbReference>
<name>A0ABT8K9G1_9MICO</name>
<keyword evidence="2" id="KW-0378">Hydrolase</keyword>
<dbReference type="SUPFAM" id="SSF49265">
    <property type="entry name" value="Fibronectin type III"/>
    <property type="match status" value="1"/>
</dbReference>
<dbReference type="PANTHER" id="PTHR13817">
    <property type="entry name" value="TITIN"/>
    <property type="match status" value="1"/>
</dbReference>
<keyword evidence="3" id="KW-0624">Polysaccharide degradation</keyword>
<sequence length="936" mass="94064">MTPRPLPGSALPGTGAPSHAARRPRLGRRLLAAVGAAALLTSAWPLAASAAPVVGGTGTPVPYTEQGSPVPIGQNVTITSDAGSPSTYGGGYIDFQIDGDTASSLLSLRSDAAPSTASGVISIVGGVAYRGNGTTADVIGSVDENIDGTNGHLRVNFTSPFSNSSFEDGITGWTPVEQRIDLGVTDLAGFPSLETGTYPSGGAAPYGAPTNQDNTAPQRPGTFSVTRDNSQATDGVSSLSLSSSGMTTTQGCDVVHGPAVYSDVFPASQGDQIYFDWRAFYGDDAYDVLGYVLNTDDGTTTPVLDATGTEAGNTEWATVNAAIPKNGNYRFVFVSGTFDFSCGRAAGASLRIDNVRVYGTKANDAAAQEIARRLLFSSTSDNPPTTPQTLTVTVKDTTGKTGTNIQPGVQIAPVDDAPTIDTPAAIAFTNTEAAPETFAAQTGTLSAADPDSTGFTYGVTGASASSAVAGYDLAKAGASGTLYVNSTTGAYRFEPDAAAIDRTLVSATDAFAVTVTADGKQAQAQLSVAITVAVAGTAHAPTGLQAAPGDASARLTWTAPDWTGGAAVTGYRIETSTDGGTTWVEAVADTGSADTSATVTGLQNGTDTRFRVSAITSEGTGAASDPASTTPRTAASPVTVVSVKPGNHTLTVDFAPPASTGGTPVTGYEYSLDGGKTWTAFDASVSPLVVRGLDNGTDYAFTMRAVTAAGPGAATDVRTVQATVSPVLLPGDGGQVLPELEPGQTRMYIDGELVTVKTSYQDGVLTIQGDGYTLRISADDENGVRTDANGRIVIQHGGAVHVSGSGFKPGSTADLWLFSAPVLLGEPTVDRDGAFAATYSIPASTPAGPHTLQINGLSADGALRTAVTGVVLEAAAAPSGSGAGSGAAPVATVGSGLASTGSDAASAVIAGGVAGALVLLGAVVLLVTRLRRRHSA</sequence>
<evidence type="ECO:0000256" key="4">
    <source>
        <dbReference type="SAM" id="MobiDB-lite"/>
    </source>
</evidence>
<evidence type="ECO:0000256" key="3">
    <source>
        <dbReference type="ARBA" id="ARBA00023326"/>
    </source>
</evidence>
<keyword evidence="1" id="KW-0677">Repeat</keyword>
<dbReference type="InterPro" id="IPR036116">
    <property type="entry name" value="FN3_sf"/>
</dbReference>
<dbReference type="SMART" id="SM00060">
    <property type="entry name" value="FN3"/>
    <property type="match status" value="2"/>
</dbReference>
<dbReference type="InterPro" id="IPR050964">
    <property type="entry name" value="Striated_Muscle_Regulatory"/>
</dbReference>
<feature type="region of interest" description="Disordered" evidence="4">
    <location>
        <begin position="198"/>
        <end position="242"/>
    </location>
</feature>
<feature type="domain" description="Fibronectin type-III" evidence="6">
    <location>
        <begin position="540"/>
        <end position="636"/>
    </location>
</feature>
<protein>
    <submittedName>
        <fullName evidence="7">Fibronectin type III domain-containing protein</fullName>
    </submittedName>
</protein>
<dbReference type="RefSeq" id="WP_301210206.1">
    <property type="nucleotide sequence ID" value="NZ_JAROCF010000001.1"/>
</dbReference>
<evidence type="ECO:0000256" key="1">
    <source>
        <dbReference type="ARBA" id="ARBA00022737"/>
    </source>
</evidence>
<dbReference type="Pfam" id="PF00041">
    <property type="entry name" value="fn3"/>
    <property type="match status" value="1"/>
</dbReference>
<feature type="compositionally biased region" description="Polar residues" evidence="4">
    <location>
        <begin position="209"/>
        <end position="236"/>
    </location>
</feature>
<evidence type="ECO:0000259" key="6">
    <source>
        <dbReference type="PROSITE" id="PS50853"/>
    </source>
</evidence>
<keyword evidence="5" id="KW-1133">Transmembrane helix</keyword>
<dbReference type="InterPro" id="IPR003961">
    <property type="entry name" value="FN3_dom"/>
</dbReference>
<keyword evidence="3" id="KW-0119">Carbohydrate metabolism</keyword>